<sequence>MKIIESQSAVLSNYEVYQHIVEQQAKNKRANRRLPGNLATLMTEVVSYLRQKPGPLQNQEETGAFNPAAVQLLIEKLRRANLRSELAKGEVLAILNLRPNCTAQLTAMVDDMEDRYTEEEQNKIIDIIAEVLGGRDEAAEGNEAGHDESAVPSIENGNGY</sequence>
<evidence type="ECO:0000259" key="8">
    <source>
        <dbReference type="SMART" id="SM00657"/>
    </source>
</evidence>
<dbReference type="InterPro" id="IPR005574">
    <property type="entry name" value="Rpb4/RPC9"/>
</dbReference>
<evidence type="ECO:0000313" key="9">
    <source>
        <dbReference type="EMBL" id="KAK3344078.1"/>
    </source>
</evidence>
<dbReference type="GO" id="GO:0005666">
    <property type="term" value="C:RNA polymerase III complex"/>
    <property type="evidence" value="ECO:0007669"/>
    <property type="project" value="InterPro"/>
</dbReference>
<feature type="compositionally biased region" description="Basic and acidic residues" evidence="7">
    <location>
        <begin position="139"/>
        <end position="149"/>
    </location>
</feature>
<dbReference type="PANTHER" id="PTHR15561">
    <property type="entry name" value="CALCITONIN GENE-RELATED PEPTIDE-RECEPTOR COMPONENT PROTEIN"/>
    <property type="match status" value="1"/>
</dbReference>
<evidence type="ECO:0000256" key="6">
    <source>
        <dbReference type="ARBA" id="ARBA00023242"/>
    </source>
</evidence>
<dbReference type="Proteomes" id="UP001275084">
    <property type="component" value="Unassembled WGS sequence"/>
</dbReference>
<dbReference type="InterPro" id="IPR038846">
    <property type="entry name" value="RPC9"/>
</dbReference>
<dbReference type="Gene3D" id="1.20.1250.40">
    <property type="match status" value="1"/>
</dbReference>
<keyword evidence="5" id="KW-0804">Transcription</keyword>
<dbReference type="PANTHER" id="PTHR15561:SF0">
    <property type="entry name" value="DNA-DIRECTED RNA POLYMERASE III SUBUNIT RPC9"/>
    <property type="match status" value="1"/>
</dbReference>
<dbReference type="GO" id="GO:0006384">
    <property type="term" value="P:transcription initiation at RNA polymerase III promoter"/>
    <property type="evidence" value="ECO:0007669"/>
    <property type="project" value="InterPro"/>
</dbReference>
<dbReference type="InterPro" id="IPR006590">
    <property type="entry name" value="RNA_pol_Rpb4/RPC9_core"/>
</dbReference>
<reference evidence="9" key="2">
    <citation type="submission" date="2023-06" db="EMBL/GenBank/DDBJ databases">
        <authorList>
            <consortium name="Lawrence Berkeley National Laboratory"/>
            <person name="Haridas S."/>
            <person name="Hensen N."/>
            <person name="Bonometti L."/>
            <person name="Westerberg I."/>
            <person name="Brannstrom I.O."/>
            <person name="Guillou S."/>
            <person name="Cros-Aarteil S."/>
            <person name="Calhoun S."/>
            <person name="Kuo A."/>
            <person name="Mondo S."/>
            <person name="Pangilinan J."/>
            <person name="Riley R."/>
            <person name="Labutti K."/>
            <person name="Andreopoulos B."/>
            <person name="Lipzen A."/>
            <person name="Chen C."/>
            <person name="Yanf M."/>
            <person name="Daum C."/>
            <person name="Ng V."/>
            <person name="Clum A."/>
            <person name="Steindorff A."/>
            <person name="Ohm R."/>
            <person name="Martin F."/>
            <person name="Silar P."/>
            <person name="Natvig D."/>
            <person name="Lalanne C."/>
            <person name="Gautier V."/>
            <person name="Ament-Velasquez S.L."/>
            <person name="Kruys A."/>
            <person name="Hutchinson M.I."/>
            <person name="Powell A.J."/>
            <person name="Barry K."/>
            <person name="Miller A.N."/>
            <person name="Grigoriev I.V."/>
            <person name="Debuchy R."/>
            <person name="Gladieux P."/>
            <person name="Thoren M.H."/>
            <person name="Johannesson H."/>
        </authorList>
    </citation>
    <scope>NUCLEOTIDE SEQUENCE</scope>
    <source>
        <strain evidence="9">CBS 955.72</strain>
    </source>
</reference>
<protein>
    <recommendedName>
        <fullName evidence="3">DNA-directed RNA polymerase III subunit RPC9</fullName>
    </recommendedName>
</protein>
<dbReference type="GO" id="GO:0000166">
    <property type="term" value="F:nucleotide binding"/>
    <property type="evidence" value="ECO:0007669"/>
    <property type="project" value="InterPro"/>
</dbReference>
<accession>A0AAJ0H9N1</accession>
<dbReference type="EMBL" id="JAUIQD010000007">
    <property type="protein sequence ID" value="KAK3344078.1"/>
    <property type="molecule type" value="Genomic_DNA"/>
</dbReference>
<dbReference type="SMART" id="SM00657">
    <property type="entry name" value="RPOL4c"/>
    <property type="match status" value="1"/>
</dbReference>
<organism evidence="9 10">
    <name type="scientific">Lasiosphaeria hispida</name>
    <dbReference type="NCBI Taxonomy" id="260671"/>
    <lineage>
        <taxon>Eukaryota</taxon>
        <taxon>Fungi</taxon>
        <taxon>Dikarya</taxon>
        <taxon>Ascomycota</taxon>
        <taxon>Pezizomycotina</taxon>
        <taxon>Sordariomycetes</taxon>
        <taxon>Sordariomycetidae</taxon>
        <taxon>Sordariales</taxon>
        <taxon>Lasiosphaeriaceae</taxon>
        <taxon>Lasiosphaeria</taxon>
    </lineage>
</organism>
<evidence type="ECO:0000256" key="1">
    <source>
        <dbReference type="ARBA" id="ARBA00004123"/>
    </source>
</evidence>
<evidence type="ECO:0000256" key="7">
    <source>
        <dbReference type="SAM" id="MobiDB-lite"/>
    </source>
</evidence>
<evidence type="ECO:0000256" key="2">
    <source>
        <dbReference type="ARBA" id="ARBA00006898"/>
    </source>
</evidence>
<keyword evidence="4" id="KW-0240">DNA-directed RNA polymerase</keyword>
<comment type="subcellular location">
    <subcellularLocation>
        <location evidence="1">Nucleus</location>
    </subcellularLocation>
</comment>
<reference evidence="9" key="1">
    <citation type="journal article" date="2023" name="Mol. Phylogenet. Evol.">
        <title>Genome-scale phylogeny and comparative genomics of the fungal order Sordariales.</title>
        <authorList>
            <person name="Hensen N."/>
            <person name="Bonometti L."/>
            <person name="Westerberg I."/>
            <person name="Brannstrom I.O."/>
            <person name="Guillou S."/>
            <person name="Cros-Aarteil S."/>
            <person name="Calhoun S."/>
            <person name="Haridas S."/>
            <person name="Kuo A."/>
            <person name="Mondo S."/>
            <person name="Pangilinan J."/>
            <person name="Riley R."/>
            <person name="LaButti K."/>
            <person name="Andreopoulos B."/>
            <person name="Lipzen A."/>
            <person name="Chen C."/>
            <person name="Yan M."/>
            <person name="Daum C."/>
            <person name="Ng V."/>
            <person name="Clum A."/>
            <person name="Steindorff A."/>
            <person name="Ohm R.A."/>
            <person name="Martin F."/>
            <person name="Silar P."/>
            <person name="Natvig D.O."/>
            <person name="Lalanne C."/>
            <person name="Gautier V."/>
            <person name="Ament-Velasquez S.L."/>
            <person name="Kruys A."/>
            <person name="Hutchinson M.I."/>
            <person name="Powell A.J."/>
            <person name="Barry K."/>
            <person name="Miller A.N."/>
            <person name="Grigoriev I.V."/>
            <person name="Debuchy R."/>
            <person name="Gladieux P."/>
            <person name="Hiltunen Thoren M."/>
            <person name="Johannesson H."/>
        </authorList>
    </citation>
    <scope>NUCLEOTIDE SEQUENCE</scope>
    <source>
        <strain evidence="9">CBS 955.72</strain>
    </source>
</reference>
<comment type="caution">
    <text evidence="9">The sequence shown here is derived from an EMBL/GenBank/DDBJ whole genome shotgun (WGS) entry which is preliminary data.</text>
</comment>
<dbReference type="Pfam" id="PF03874">
    <property type="entry name" value="RNA_pol_Rpb4"/>
    <property type="match status" value="1"/>
</dbReference>
<keyword evidence="6" id="KW-0539">Nucleus</keyword>
<evidence type="ECO:0000313" key="10">
    <source>
        <dbReference type="Proteomes" id="UP001275084"/>
    </source>
</evidence>
<evidence type="ECO:0000256" key="4">
    <source>
        <dbReference type="ARBA" id="ARBA00022478"/>
    </source>
</evidence>
<name>A0AAJ0H9N1_9PEZI</name>
<keyword evidence="10" id="KW-1185">Reference proteome</keyword>
<gene>
    <name evidence="9" type="ORF">B0T25DRAFT_317098</name>
</gene>
<comment type="similarity">
    <text evidence="2">Belongs to the eukaryotic RPC9 RNA polymerase subunit family.</text>
</comment>
<feature type="region of interest" description="Disordered" evidence="7">
    <location>
        <begin position="139"/>
        <end position="160"/>
    </location>
</feature>
<proteinExistence type="inferred from homology"/>
<feature type="domain" description="RNA polymerase Rpb4/RPC9 core" evidence="8">
    <location>
        <begin position="1"/>
        <end position="135"/>
    </location>
</feature>
<dbReference type="InterPro" id="IPR010997">
    <property type="entry name" value="HRDC-like_sf"/>
</dbReference>
<dbReference type="InterPro" id="IPR038324">
    <property type="entry name" value="Rpb4/RPC9_sf"/>
</dbReference>
<dbReference type="SUPFAM" id="SSF47819">
    <property type="entry name" value="HRDC-like"/>
    <property type="match status" value="1"/>
</dbReference>
<dbReference type="AlphaFoldDB" id="A0AAJ0H9N1"/>
<evidence type="ECO:0000256" key="3">
    <source>
        <dbReference type="ARBA" id="ARBA00016672"/>
    </source>
</evidence>
<evidence type="ECO:0000256" key="5">
    <source>
        <dbReference type="ARBA" id="ARBA00023163"/>
    </source>
</evidence>